<dbReference type="AlphaFoldDB" id="A0A9P9IVF8"/>
<dbReference type="Gene3D" id="3.40.630.30">
    <property type="match status" value="1"/>
</dbReference>
<evidence type="ECO:0000256" key="1">
    <source>
        <dbReference type="ARBA" id="ARBA00023242"/>
    </source>
</evidence>
<dbReference type="Proteomes" id="UP000738349">
    <property type="component" value="Unassembled WGS sequence"/>
</dbReference>
<feature type="domain" description="N-acetyltransferase" evidence="2">
    <location>
        <begin position="91"/>
        <end position="235"/>
    </location>
</feature>
<gene>
    <name evidence="3" type="ORF">EDB81DRAFT_871216</name>
</gene>
<keyword evidence="1" id="KW-0539">Nucleus</keyword>
<comment type="caution">
    <text evidence="3">The sequence shown here is derived from an EMBL/GenBank/DDBJ whole genome shotgun (WGS) entry which is preliminary data.</text>
</comment>
<dbReference type="GO" id="GO:0016747">
    <property type="term" value="F:acyltransferase activity, transferring groups other than amino-acyl groups"/>
    <property type="evidence" value="ECO:0007669"/>
    <property type="project" value="InterPro"/>
</dbReference>
<dbReference type="EMBL" id="JAGMUV010000015">
    <property type="protein sequence ID" value="KAH7133786.1"/>
    <property type="molecule type" value="Genomic_DNA"/>
</dbReference>
<dbReference type="InterPro" id="IPR052523">
    <property type="entry name" value="Trichothecene_AcTrans"/>
</dbReference>
<dbReference type="CDD" id="cd04301">
    <property type="entry name" value="NAT_SF"/>
    <property type="match status" value="1"/>
</dbReference>
<sequence>MATSTRLGVSMRPLGFDSKSVAAAAETLSLSFSSDPLISWLYRDAAGPRWSNLLPAVQRWQGFRVRDYLLGGIGMEAVVQKDTPTSVGVCFLFPPRSQYRWLRPWWWGSYLSYYWDLVWNRPHEPLADEKRIAIMFEHHFEGFKRITSQYPPGSVYYLEIAAVRPDAQGLGVGGKIMEWVVQRVGDSHCFLECTDLKNVPFYEKYGFKLIDEARLEDEKDPDHATTFYYMAKITCEGYGTRLTWGPTDLDAPTEGILLNPVRPSRLEQRTLLADSTIECTESIEFGDTVELEQVWSPDSQLDMLYLQHGPDSAIGTETPGDEVSKKLMENFVTSGHLTLTGRSGQGSVLMSDIVPLCDTSTSLRQTCLAYQASLEEEARHLTPIYLQSALSGYFEDLARPEKLELDATLATGVLLCSVSISSLYIWTPLMKGLRAVLQHRGLLSNAKRPPLADHLVEVIALLDIPYFTLNRISQPMNLWAAYVAPSKKSGVEHTSGLPYTMINLLDNLESPTTEKKLLEWTGELGEVFIQIHIWEAFRMAAILHSRALRSTTTTSSDPEALVSAIPSQALIRMKTFAAIQAVVDSGAFTFRQPFGGAIIYPLFIASLFTEEKSKERRLAGVTFHHLKDNDEGRNSQVAWDIVQEVWSRAKSRVGVCRLALAKEFAAEMKIELYLY</sequence>
<proteinExistence type="predicted"/>
<accession>A0A9P9IVF8</accession>
<name>A0A9P9IVF8_9HYPO</name>
<evidence type="ECO:0000313" key="3">
    <source>
        <dbReference type="EMBL" id="KAH7133786.1"/>
    </source>
</evidence>
<dbReference type="InterPro" id="IPR016181">
    <property type="entry name" value="Acyl_CoA_acyltransferase"/>
</dbReference>
<dbReference type="Pfam" id="PF11951">
    <property type="entry name" value="Fungal_trans_2"/>
    <property type="match status" value="1"/>
</dbReference>
<dbReference type="PANTHER" id="PTHR42791:SF1">
    <property type="entry name" value="N-ACETYLTRANSFERASE DOMAIN-CONTAINING PROTEIN"/>
    <property type="match status" value="1"/>
</dbReference>
<organism evidence="3 4">
    <name type="scientific">Dactylonectria macrodidyma</name>
    <dbReference type="NCBI Taxonomy" id="307937"/>
    <lineage>
        <taxon>Eukaryota</taxon>
        <taxon>Fungi</taxon>
        <taxon>Dikarya</taxon>
        <taxon>Ascomycota</taxon>
        <taxon>Pezizomycotina</taxon>
        <taxon>Sordariomycetes</taxon>
        <taxon>Hypocreomycetidae</taxon>
        <taxon>Hypocreales</taxon>
        <taxon>Nectriaceae</taxon>
        <taxon>Dactylonectria</taxon>
    </lineage>
</organism>
<dbReference type="Pfam" id="PF13508">
    <property type="entry name" value="Acetyltransf_7"/>
    <property type="match status" value="1"/>
</dbReference>
<keyword evidence="4" id="KW-1185">Reference proteome</keyword>
<dbReference type="SUPFAM" id="SSF55729">
    <property type="entry name" value="Acyl-CoA N-acyltransferases (Nat)"/>
    <property type="match status" value="1"/>
</dbReference>
<evidence type="ECO:0000313" key="4">
    <source>
        <dbReference type="Proteomes" id="UP000738349"/>
    </source>
</evidence>
<dbReference type="PROSITE" id="PS51186">
    <property type="entry name" value="GNAT"/>
    <property type="match status" value="1"/>
</dbReference>
<dbReference type="OrthoDB" id="512662at2759"/>
<dbReference type="InterPro" id="IPR000182">
    <property type="entry name" value="GNAT_dom"/>
</dbReference>
<protein>
    <recommendedName>
        <fullName evidence="2">N-acetyltransferase domain-containing protein</fullName>
    </recommendedName>
</protein>
<reference evidence="3" key="1">
    <citation type="journal article" date="2021" name="Nat. Commun.">
        <title>Genetic determinants of endophytism in the Arabidopsis root mycobiome.</title>
        <authorList>
            <person name="Mesny F."/>
            <person name="Miyauchi S."/>
            <person name="Thiergart T."/>
            <person name="Pickel B."/>
            <person name="Atanasova L."/>
            <person name="Karlsson M."/>
            <person name="Huettel B."/>
            <person name="Barry K.W."/>
            <person name="Haridas S."/>
            <person name="Chen C."/>
            <person name="Bauer D."/>
            <person name="Andreopoulos W."/>
            <person name="Pangilinan J."/>
            <person name="LaButti K."/>
            <person name="Riley R."/>
            <person name="Lipzen A."/>
            <person name="Clum A."/>
            <person name="Drula E."/>
            <person name="Henrissat B."/>
            <person name="Kohler A."/>
            <person name="Grigoriev I.V."/>
            <person name="Martin F.M."/>
            <person name="Hacquard S."/>
        </authorList>
    </citation>
    <scope>NUCLEOTIDE SEQUENCE</scope>
    <source>
        <strain evidence="3">MPI-CAGE-AT-0147</strain>
    </source>
</reference>
<dbReference type="InterPro" id="IPR021858">
    <property type="entry name" value="Fun_TF"/>
</dbReference>
<dbReference type="PANTHER" id="PTHR42791">
    <property type="entry name" value="GNAT FAMILY ACETYLTRANSFERASE"/>
    <property type="match status" value="1"/>
</dbReference>
<evidence type="ECO:0000259" key="2">
    <source>
        <dbReference type="PROSITE" id="PS51186"/>
    </source>
</evidence>